<evidence type="ECO:0000256" key="1">
    <source>
        <dbReference type="SAM" id="MobiDB-lite"/>
    </source>
</evidence>
<feature type="compositionally biased region" description="Polar residues" evidence="1">
    <location>
        <begin position="134"/>
        <end position="145"/>
    </location>
</feature>
<keyword evidence="3" id="KW-1185">Reference proteome</keyword>
<sequence length="237" mass="26685">MTKCLNNWLPRLQDTFLGYSDDSTQPPDGWAEQKGGLDGADPYEDYPSKAGSGLCNQRQGKAKGTEFAKFRKLGCIQEAKWVERFAITLEYVVFAHQINSITTTRVVGINFLHHQPPVVVGGKDSPLLTTWSSSAKGYRDQQSNQPRRRSKPSPTAFHGGRNLNGVNKKHCHQQKSATIMQWPLDLDDVFPWRKTFCDSFEGFLPRLLPWADDFFLRHPLVSGLDDGLPNSTSDMSK</sequence>
<accession>A0A6A1WDL7</accession>
<gene>
    <name evidence="2" type="ORF">CJ030_MR2G025691</name>
</gene>
<protein>
    <submittedName>
        <fullName evidence="2">Uncharacterized protein</fullName>
    </submittedName>
</protein>
<dbReference type="Proteomes" id="UP000516437">
    <property type="component" value="Chromosome 2"/>
</dbReference>
<evidence type="ECO:0000313" key="2">
    <source>
        <dbReference type="EMBL" id="KAB1223382.1"/>
    </source>
</evidence>
<feature type="region of interest" description="Disordered" evidence="1">
    <location>
        <begin position="134"/>
        <end position="167"/>
    </location>
</feature>
<name>A0A6A1WDL7_9ROSI</name>
<proteinExistence type="predicted"/>
<feature type="region of interest" description="Disordered" evidence="1">
    <location>
        <begin position="23"/>
        <end position="43"/>
    </location>
</feature>
<dbReference type="EMBL" id="RXIC02000020">
    <property type="protein sequence ID" value="KAB1223382.1"/>
    <property type="molecule type" value="Genomic_DNA"/>
</dbReference>
<evidence type="ECO:0000313" key="3">
    <source>
        <dbReference type="Proteomes" id="UP000516437"/>
    </source>
</evidence>
<reference evidence="2 3" key="1">
    <citation type="journal article" date="2019" name="Plant Biotechnol. J.">
        <title>The red bayberry genome and genetic basis of sex determination.</title>
        <authorList>
            <person name="Jia H.M."/>
            <person name="Jia H.J."/>
            <person name="Cai Q.L."/>
            <person name="Wang Y."/>
            <person name="Zhao H.B."/>
            <person name="Yang W.F."/>
            <person name="Wang G.Y."/>
            <person name="Li Y.H."/>
            <person name="Zhan D.L."/>
            <person name="Shen Y.T."/>
            <person name="Niu Q.F."/>
            <person name="Chang L."/>
            <person name="Qiu J."/>
            <person name="Zhao L."/>
            <person name="Xie H.B."/>
            <person name="Fu W.Y."/>
            <person name="Jin J."/>
            <person name="Li X.W."/>
            <person name="Jiao Y."/>
            <person name="Zhou C.C."/>
            <person name="Tu T."/>
            <person name="Chai C.Y."/>
            <person name="Gao J.L."/>
            <person name="Fan L.J."/>
            <person name="van de Weg E."/>
            <person name="Wang J.Y."/>
            <person name="Gao Z.S."/>
        </authorList>
    </citation>
    <scope>NUCLEOTIDE SEQUENCE [LARGE SCALE GENOMIC DNA]</scope>
    <source>
        <tissue evidence="2">Leaves</tissue>
    </source>
</reference>
<dbReference type="AlphaFoldDB" id="A0A6A1WDL7"/>
<organism evidence="2 3">
    <name type="scientific">Morella rubra</name>
    <name type="common">Chinese bayberry</name>
    <dbReference type="NCBI Taxonomy" id="262757"/>
    <lineage>
        <taxon>Eukaryota</taxon>
        <taxon>Viridiplantae</taxon>
        <taxon>Streptophyta</taxon>
        <taxon>Embryophyta</taxon>
        <taxon>Tracheophyta</taxon>
        <taxon>Spermatophyta</taxon>
        <taxon>Magnoliopsida</taxon>
        <taxon>eudicotyledons</taxon>
        <taxon>Gunneridae</taxon>
        <taxon>Pentapetalae</taxon>
        <taxon>rosids</taxon>
        <taxon>fabids</taxon>
        <taxon>Fagales</taxon>
        <taxon>Myricaceae</taxon>
        <taxon>Morella</taxon>
    </lineage>
</organism>
<comment type="caution">
    <text evidence="2">The sequence shown here is derived from an EMBL/GenBank/DDBJ whole genome shotgun (WGS) entry which is preliminary data.</text>
</comment>